<feature type="compositionally biased region" description="Acidic residues" evidence="4">
    <location>
        <begin position="277"/>
        <end position="290"/>
    </location>
</feature>
<dbReference type="GO" id="GO:0003676">
    <property type="term" value="F:nucleic acid binding"/>
    <property type="evidence" value="ECO:0007669"/>
    <property type="project" value="InterPro"/>
</dbReference>
<evidence type="ECO:0000313" key="6">
    <source>
        <dbReference type="Proteomes" id="UP000076798"/>
    </source>
</evidence>
<dbReference type="InterPro" id="IPR014612">
    <property type="entry name" value="Pop7/Rpp20"/>
</dbReference>
<dbReference type="Gene3D" id="3.30.110.20">
    <property type="entry name" value="Alba-like domain"/>
    <property type="match status" value="1"/>
</dbReference>
<gene>
    <name evidence="5" type="ORF">SISSUDRAFT_1057224</name>
</gene>
<dbReference type="GO" id="GO:0005655">
    <property type="term" value="C:nucleolar ribonuclease P complex"/>
    <property type="evidence" value="ECO:0007669"/>
    <property type="project" value="InterPro"/>
</dbReference>
<sequence length="290" mass="31425">MAKRKSQDGDPDLQVASKRARLEGTTSLPAPQETAGPSNPKPAAPISNGKKKRLAKDSRAKKAVKMVEPHDGPPKASKATSTITPKAEIRKLAPPRPFPVVPRSVSATGPRSAHKEGKNKICVSRKTPLGAYLRKCKALFVEDDYKVLQLYAMGAAIPHLTMLAVSLPLILPFPADVIHTDITTESVELQDEVLPADEDEDITIRKRSKSALRVIIRIGDAQPEPETTISEPKNKAKAKGRKRKPRNSTRTGVSSGDVDAPVDETQAVGETLVFQEAEQEEQEDQDMAPG</sequence>
<dbReference type="InterPro" id="IPR036882">
    <property type="entry name" value="Alba-like_dom_sf"/>
</dbReference>
<proteinExistence type="predicted"/>
<reference evidence="5 6" key="1">
    <citation type="journal article" date="2016" name="Mol. Biol. Evol.">
        <title>Comparative Genomics of Early-Diverging Mushroom-Forming Fungi Provides Insights into the Origins of Lignocellulose Decay Capabilities.</title>
        <authorList>
            <person name="Nagy L.G."/>
            <person name="Riley R."/>
            <person name="Tritt A."/>
            <person name="Adam C."/>
            <person name="Daum C."/>
            <person name="Floudas D."/>
            <person name="Sun H."/>
            <person name="Yadav J.S."/>
            <person name="Pangilinan J."/>
            <person name="Larsson K.H."/>
            <person name="Matsuura K."/>
            <person name="Barry K."/>
            <person name="Labutti K."/>
            <person name="Kuo R."/>
            <person name="Ohm R.A."/>
            <person name="Bhattacharya S.S."/>
            <person name="Shirouzu T."/>
            <person name="Yoshinaga Y."/>
            <person name="Martin F.M."/>
            <person name="Grigoriev I.V."/>
            <person name="Hibbett D.S."/>
        </authorList>
    </citation>
    <scope>NUCLEOTIDE SEQUENCE [LARGE SCALE GENOMIC DNA]</scope>
    <source>
        <strain evidence="5 6">HHB10207 ss-3</strain>
    </source>
</reference>
<protein>
    <submittedName>
        <fullName evidence="5">Uncharacterized protein</fullName>
    </submittedName>
</protein>
<dbReference type="GO" id="GO:0000172">
    <property type="term" value="C:ribonuclease MRP complex"/>
    <property type="evidence" value="ECO:0007669"/>
    <property type="project" value="InterPro"/>
</dbReference>
<keyword evidence="3" id="KW-0539">Nucleus</keyword>
<dbReference type="OrthoDB" id="416729at2759"/>
<dbReference type="EMBL" id="KV428005">
    <property type="protein sequence ID" value="KZT44252.1"/>
    <property type="molecule type" value="Genomic_DNA"/>
</dbReference>
<keyword evidence="2" id="KW-0819">tRNA processing</keyword>
<keyword evidence="6" id="KW-1185">Reference proteome</keyword>
<name>A0A166J0D8_9AGAM</name>
<evidence type="ECO:0000256" key="2">
    <source>
        <dbReference type="ARBA" id="ARBA00022694"/>
    </source>
</evidence>
<dbReference type="AlphaFoldDB" id="A0A166J0D8"/>
<evidence type="ECO:0000313" key="5">
    <source>
        <dbReference type="EMBL" id="KZT44252.1"/>
    </source>
</evidence>
<accession>A0A166J0D8</accession>
<feature type="region of interest" description="Disordered" evidence="4">
    <location>
        <begin position="223"/>
        <end position="290"/>
    </location>
</feature>
<dbReference type="SUPFAM" id="SSF82704">
    <property type="entry name" value="AlbA-like"/>
    <property type="match status" value="1"/>
</dbReference>
<comment type="subcellular location">
    <subcellularLocation>
        <location evidence="1">Nucleus</location>
    </subcellularLocation>
</comment>
<feature type="compositionally biased region" description="Basic residues" evidence="4">
    <location>
        <begin position="235"/>
        <end position="247"/>
    </location>
</feature>
<evidence type="ECO:0000256" key="4">
    <source>
        <dbReference type="SAM" id="MobiDB-lite"/>
    </source>
</evidence>
<evidence type="ECO:0000256" key="1">
    <source>
        <dbReference type="ARBA" id="ARBA00004123"/>
    </source>
</evidence>
<dbReference type="GO" id="GO:0001682">
    <property type="term" value="P:tRNA 5'-leader removal"/>
    <property type="evidence" value="ECO:0007669"/>
    <property type="project" value="InterPro"/>
</dbReference>
<evidence type="ECO:0000256" key="3">
    <source>
        <dbReference type="ARBA" id="ARBA00023242"/>
    </source>
</evidence>
<dbReference type="Proteomes" id="UP000076798">
    <property type="component" value="Unassembled WGS sequence"/>
</dbReference>
<organism evidence="5 6">
    <name type="scientific">Sistotremastrum suecicum HHB10207 ss-3</name>
    <dbReference type="NCBI Taxonomy" id="1314776"/>
    <lineage>
        <taxon>Eukaryota</taxon>
        <taxon>Fungi</taxon>
        <taxon>Dikarya</taxon>
        <taxon>Basidiomycota</taxon>
        <taxon>Agaricomycotina</taxon>
        <taxon>Agaricomycetes</taxon>
        <taxon>Sistotremastrales</taxon>
        <taxon>Sistotremastraceae</taxon>
        <taxon>Sistotremastrum</taxon>
    </lineage>
</organism>
<dbReference type="Pfam" id="PF12328">
    <property type="entry name" value="Rpp20"/>
    <property type="match status" value="1"/>
</dbReference>
<feature type="region of interest" description="Disordered" evidence="4">
    <location>
        <begin position="1"/>
        <end position="118"/>
    </location>
</feature>
<feature type="compositionally biased region" description="Basic and acidic residues" evidence="4">
    <location>
        <begin position="55"/>
        <end position="73"/>
    </location>
</feature>